<evidence type="ECO:0000256" key="1">
    <source>
        <dbReference type="ARBA" id="ARBA00023157"/>
    </source>
</evidence>
<evidence type="ECO:0000256" key="2">
    <source>
        <dbReference type="ARBA" id="ARBA00023180"/>
    </source>
</evidence>
<dbReference type="PANTHER" id="PTHR10157:SF23">
    <property type="entry name" value="MOXD1 HOMOLOG 1"/>
    <property type="match status" value="1"/>
</dbReference>
<gene>
    <name evidence="6" type="ORF">RRG08_047505</name>
</gene>
<dbReference type="InterPro" id="IPR036939">
    <property type="entry name" value="Cu2_ascorb_mOase_N_sf"/>
</dbReference>
<evidence type="ECO:0000313" key="6">
    <source>
        <dbReference type="EMBL" id="KAK3720939.1"/>
    </source>
</evidence>
<organism evidence="6 7">
    <name type="scientific">Elysia crispata</name>
    <name type="common">lettuce slug</name>
    <dbReference type="NCBI Taxonomy" id="231223"/>
    <lineage>
        <taxon>Eukaryota</taxon>
        <taxon>Metazoa</taxon>
        <taxon>Spiralia</taxon>
        <taxon>Lophotrochozoa</taxon>
        <taxon>Mollusca</taxon>
        <taxon>Gastropoda</taxon>
        <taxon>Heterobranchia</taxon>
        <taxon>Euthyneura</taxon>
        <taxon>Panpulmonata</taxon>
        <taxon>Sacoglossa</taxon>
        <taxon>Placobranchoidea</taxon>
        <taxon>Plakobranchidae</taxon>
        <taxon>Elysia</taxon>
    </lineage>
</organism>
<evidence type="ECO:0000313" key="7">
    <source>
        <dbReference type="Proteomes" id="UP001283361"/>
    </source>
</evidence>
<dbReference type="InterPro" id="IPR024548">
    <property type="entry name" value="Cu2_monoox_C"/>
</dbReference>
<reference evidence="6" key="1">
    <citation type="journal article" date="2023" name="G3 (Bethesda)">
        <title>A reference genome for the long-term kleptoplast-retaining sea slug Elysia crispata morphotype clarki.</title>
        <authorList>
            <person name="Eastman K.E."/>
            <person name="Pendleton A.L."/>
            <person name="Shaikh M.A."/>
            <person name="Suttiyut T."/>
            <person name="Ogas R."/>
            <person name="Tomko P."/>
            <person name="Gavelis G."/>
            <person name="Widhalm J.R."/>
            <person name="Wisecaver J.H."/>
        </authorList>
    </citation>
    <scope>NUCLEOTIDE SEQUENCE</scope>
    <source>
        <strain evidence="6">ECLA1</strain>
    </source>
</reference>
<dbReference type="InterPro" id="IPR008977">
    <property type="entry name" value="PHM/PNGase_F_dom_sf"/>
</dbReference>
<keyword evidence="2" id="KW-0325">Glycoprotein</keyword>
<name>A0AAE1CND1_9GAST</name>
<feature type="domain" description="Temptin Cys/Cys disulfide" evidence="5">
    <location>
        <begin position="111"/>
        <end position="207"/>
    </location>
</feature>
<dbReference type="InterPro" id="IPR000945">
    <property type="entry name" value="DBH-like"/>
</dbReference>
<dbReference type="Gene3D" id="2.60.120.310">
    <property type="entry name" value="Copper type II, ascorbate-dependent monooxygenase, N-terminal domain"/>
    <property type="match status" value="1"/>
</dbReference>
<dbReference type="Pfam" id="PF01082">
    <property type="entry name" value="Cu2_monooxygen"/>
    <property type="match status" value="1"/>
</dbReference>
<accession>A0AAE1CND1</accession>
<keyword evidence="1" id="KW-1015">Disulfide bond</keyword>
<dbReference type="GO" id="GO:0004500">
    <property type="term" value="F:dopamine beta-monooxygenase activity"/>
    <property type="evidence" value="ECO:0007669"/>
    <property type="project" value="InterPro"/>
</dbReference>
<proteinExistence type="predicted"/>
<evidence type="ECO:0000259" key="5">
    <source>
        <dbReference type="Pfam" id="PF24784"/>
    </source>
</evidence>
<dbReference type="PANTHER" id="PTHR10157">
    <property type="entry name" value="DOPAMINE BETA HYDROXYLASE RELATED"/>
    <property type="match status" value="1"/>
</dbReference>
<evidence type="ECO:0000259" key="3">
    <source>
        <dbReference type="Pfam" id="PF01082"/>
    </source>
</evidence>
<dbReference type="Pfam" id="PF24784">
    <property type="entry name" value="Temptin_C"/>
    <property type="match status" value="1"/>
</dbReference>
<keyword evidence="7" id="KW-1185">Reference proteome</keyword>
<dbReference type="Proteomes" id="UP001283361">
    <property type="component" value="Unassembled WGS sequence"/>
</dbReference>
<feature type="domain" description="Copper type II ascorbate-dependent monooxygenase C-terminal" evidence="4">
    <location>
        <begin position="393"/>
        <end position="541"/>
    </location>
</feature>
<dbReference type="Pfam" id="PF03712">
    <property type="entry name" value="Cu2_monoox_C"/>
    <property type="match status" value="1"/>
</dbReference>
<sequence>MQASRTRIGWTEVDYQHMADRWTQQDRHNIRLALIGRIDTTAMLESATRAGIEQEIDATPRADLYHKDSIKYVTLARFGWKKVKVSYLTMKRYLRASRACVLILTLLATSSAYRSFQALIPNGSKVPDPCRPGSTWPAVGHVTPEGGSHRNKFGKHFKAFGKTWTKALCQMDSDEDGRSNGEELGDRNCSWTPGTPLSAGATSHPGICEPLDSPKCKQVNIMIKCRDNPRENWELAMCEHIAKNSTFSLEVTLTPTPVPAEETVYTCQIIDLDLDLNAGADFHMVATQPVIKATEVVHHILLFGCKPGASVKQELKSPHRCAMAPDPACRDLIGAWTLGSPGECAHPDMGFRMGVKGYRTVALQVHWNNPRRLSGLTDCSGMKIHLTPDLRKYDAGMLVVGQRFMQIPNPDVQGPKQTEFSAVCPSHCTQQMFKTPIYITSAVNHMHYLGRHQSIKLYRNNTVDRVITDQDNWSYDDPLIYNFKQAIKVSPGHEIRTVCTYKQPSTSNPVCWGEATSDEMCFGFLTYYPRQSLGHPWCVSMKKFPSCERHLPALGRRAFDGCHWWVFRNISHPETRQRIGSVLNLCFPDHTDKLVCSQKCRDIAQQIVSHPCLKGETGSYMIDWYKKADPITRTFLDAIFTCSCSDFDYCDRKYNGGLLGSKRDEFCSSNANFSFQESLLWSLIFVTYLTRL</sequence>
<evidence type="ECO:0000259" key="4">
    <source>
        <dbReference type="Pfam" id="PF03712"/>
    </source>
</evidence>
<comment type="caution">
    <text evidence="6">The sequence shown here is derived from an EMBL/GenBank/DDBJ whole genome shotgun (WGS) entry which is preliminary data.</text>
</comment>
<protein>
    <submittedName>
        <fullName evidence="6">Uncharacterized protein</fullName>
    </submittedName>
</protein>
<dbReference type="InterPro" id="IPR057626">
    <property type="entry name" value="S-S_Temptin"/>
</dbReference>
<feature type="domain" description="Copper type II ascorbate-dependent monooxygenase N-terminal" evidence="3">
    <location>
        <begin position="250"/>
        <end position="372"/>
    </location>
</feature>
<dbReference type="InterPro" id="IPR014784">
    <property type="entry name" value="Cu2_ascorb_mOase-like_C"/>
</dbReference>
<dbReference type="SUPFAM" id="SSF49742">
    <property type="entry name" value="PHM/PNGase F"/>
    <property type="match status" value="2"/>
</dbReference>
<dbReference type="EMBL" id="JAWDGP010007402">
    <property type="protein sequence ID" value="KAK3720939.1"/>
    <property type="molecule type" value="Genomic_DNA"/>
</dbReference>
<dbReference type="AlphaFoldDB" id="A0AAE1CND1"/>
<dbReference type="GO" id="GO:0005507">
    <property type="term" value="F:copper ion binding"/>
    <property type="evidence" value="ECO:0007669"/>
    <property type="project" value="InterPro"/>
</dbReference>
<dbReference type="InterPro" id="IPR000323">
    <property type="entry name" value="Cu2_ascorb_mOase_N"/>
</dbReference>
<dbReference type="Gene3D" id="2.60.120.230">
    <property type="match status" value="1"/>
</dbReference>